<protein>
    <submittedName>
        <fullName evidence="2">Uncharacterized protein</fullName>
    </submittedName>
</protein>
<organism evidence="2 3">
    <name type="scientific">Sus scrofa</name>
    <name type="common">Pig</name>
    <dbReference type="NCBI Taxonomy" id="9823"/>
    <lineage>
        <taxon>Eukaryota</taxon>
        <taxon>Metazoa</taxon>
        <taxon>Chordata</taxon>
        <taxon>Craniata</taxon>
        <taxon>Vertebrata</taxon>
        <taxon>Euteleostomi</taxon>
        <taxon>Mammalia</taxon>
        <taxon>Eutheria</taxon>
        <taxon>Laurasiatheria</taxon>
        <taxon>Artiodactyla</taxon>
        <taxon>Suina</taxon>
        <taxon>Suidae</taxon>
        <taxon>Sus</taxon>
    </lineage>
</organism>
<evidence type="ECO:0000313" key="2">
    <source>
        <dbReference type="Ensembl" id="ENSSSCP00065018027.1"/>
    </source>
</evidence>
<evidence type="ECO:0000256" key="1">
    <source>
        <dbReference type="SAM" id="MobiDB-lite"/>
    </source>
</evidence>
<accession>A0A8D1YET3</accession>
<sequence>KLGLVPAVTTCSEGSLRACTFAWSPFPLGSHFPAKHPALPLPGQACNFPPSLALAPLGRSPRDTAFPQRPRPRASRRGAERPHPSSLAGRAASRAQARPPPLRPSPQAAQLPLQHLPSRGGRWRGPGRRAQTCSRCLPRRSPLRLVAVVAEAAGVPGSRSSSGVEQEASAPLPRLLYPNLLLARCYAAARDSPLDMDFLLALVIGSSLYLQAAAEFDGRWPRHIVSSIGLCRYGGRIDCCWGWARRSWGQCQREYHPWDSSLRGGRAFHHQSWLHSAEGSFLSRAY</sequence>
<feature type="compositionally biased region" description="Low complexity" evidence="1">
    <location>
        <begin position="84"/>
        <end position="97"/>
    </location>
</feature>
<evidence type="ECO:0000313" key="3">
    <source>
        <dbReference type="Proteomes" id="UP000694725"/>
    </source>
</evidence>
<dbReference type="AlphaFoldDB" id="A0A8D1YET3"/>
<proteinExistence type="predicted"/>
<name>A0A8D1YET3_PIG</name>
<feature type="region of interest" description="Disordered" evidence="1">
    <location>
        <begin position="52"/>
        <end position="134"/>
    </location>
</feature>
<reference evidence="2" key="1">
    <citation type="submission" date="2025-08" db="UniProtKB">
        <authorList>
            <consortium name="Ensembl"/>
        </authorList>
    </citation>
    <scope>IDENTIFICATION</scope>
</reference>
<dbReference type="Ensembl" id="ENSSSCT00065042527.1">
    <property type="protein sequence ID" value="ENSSSCP00065018027.1"/>
    <property type="gene ID" value="ENSSSCG00065031446.1"/>
</dbReference>
<feature type="compositionally biased region" description="Low complexity" evidence="1">
    <location>
        <begin position="105"/>
        <end position="114"/>
    </location>
</feature>
<dbReference type="Proteomes" id="UP000694725">
    <property type="component" value="Unplaced"/>
</dbReference>